<sequence>MKPLHILFFLLGLSACAPRDTFRTAIPPEDLEKVGEEKPAHHAQNVDGVDIWTTGAPDRKYKVLGMIHDVRRNIPWRTQSYLGDIAHLTKKAGGDAAIVIIADSRMIYKMGMGCDASVEATEKCEHAEGASLSGAAPGEEATVYSENIESTSIPLEYKDSRVLVIRYLDAK</sequence>
<dbReference type="PROSITE" id="PS51257">
    <property type="entry name" value="PROKAR_LIPOPROTEIN"/>
    <property type="match status" value="1"/>
</dbReference>
<name>A0ABZ2F7X5_METCP</name>
<gene>
    <name evidence="1" type="ORF">N4J17_01795</name>
</gene>
<reference evidence="1 2" key="1">
    <citation type="submission" date="2022-09" db="EMBL/GenBank/DDBJ databases">
        <authorList>
            <person name="Giprobiosintez L."/>
        </authorList>
    </citation>
    <scope>NUCLEOTIDE SEQUENCE [LARGE SCALE GENOMIC DNA]</scope>
    <source>
        <strain evidence="2">VKPM-B-12549 (GBS-15)</strain>
    </source>
</reference>
<evidence type="ECO:0000313" key="2">
    <source>
        <dbReference type="Proteomes" id="UP001359308"/>
    </source>
</evidence>
<dbReference type="Proteomes" id="UP001359308">
    <property type="component" value="Chromosome"/>
</dbReference>
<evidence type="ECO:0000313" key="1">
    <source>
        <dbReference type="EMBL" id="WWF02373.1"/>
    </source>
</evidence>
<evidence type="ECO:0008006" key="3">
    <source>
        <dbReference type="Google" id="ProtNLM"/>
    </source>
</evidence>
<dbReference type="RefSeq" id="WP_198324017.1">
    <property type="nucleotide sequence ID" value="NZ_CP104311.1"/>
</dbReference>
<keyword evidence="2" id="KW-1185">Reference proteome</keyword>
<dbReference type="EMBL" id="CP104311">
    <property type="protein sequence ID" value="WWF02373.1"/>
    <property type="molecule type" value="Genomic_DNA"/>
</dbReference>
<proteinExistence type="predicted"/>
<protein>
    <recommendedName>
        <fullName evidence="3">Lipoprotein</fullName>
    </recommendedName>
</protein>
<accession>A0ABZ2F7X5</accession>
<organism evidence="1 2">
    <name type="scientific">Methylococcus capsulatus</name>
    <dbReference type="NCBI Taxonomy" id="414"/>
    <lineage>
        <taxon>Bacteria</taxon>
        <taxon>Pseudomonadati</taxon>
        <taxon>Pseudomonadota</taxon>
        <taxon>Gammaproteobacteria</taxon>
        <taxon>Methylococcales</taxon>
        <taxon>Methylococcaceae</taxon>
        <taxon>Methylococcus</taxon>
    </lineage>
</organism>